<protein>
    <submittedName>
        <fullName evidence="2">Uncharacterized protein</fullName>
    </submittedName>
</protein>
<keyword evidence="1" id="KW-1133">Transmembrane helix</keyword>
<dbReference type="EMBL" id="LSYV01000004">
    <property type="protein sequence ID" value="KXZ55174.1"/>
    <property type="molecule type" value="Genomic_DNA"/>
</dbReference>
<evidence type="ECO:0000313" key="2">
    <source>
        <dbReference type="EMBL" id="KXZ55174.1"/>
    </source>
</evidence>
<evidence type="ECO:0000256" key="1">
    <source>
        <dbReference type="SAM" id="Phobius"/>
    </source>
</evidence>
<dbReference type="PANTHER" id="PTHR37231">
    <property type="entry name" value="EXPRESSED PROTEIN"/>
    <property type="match status" value="1"/>
</dbReference>
<proteinExistence type="predicted"/>
<dbReference type="Proteomes" id="UP000075714">
    <property type="component" value="Unassembled WGS sequence"/>
</dbReference>
<dbReference type="OrthoDB" id="2015857at2759"/>
<evidence type="ECO:0000313" key="3">
    <source>
        <dbReference type="Proteomes" id="UP000075714"/>
    </source>
</evidence>
<dbReference type="AlphaFoldDB" id="A0A150GZG8"/>
<gene>
    <name evidence="2" type="ORF">GPECTOR_3g320</name>
</gene>
<reference evidence="3" key="1">
    <citation type="journal article" date="2016" name="Nat. Commun.">
        <title>The Gonium pectorale genome demonstrates co-option of cell cycle regulation during the evolution of multicellularity.</title>
        <authorList>
            <person name="Hanschen E.R."/>
            <person name="Marriage T.N."/>
            <person name="Ferris P.J."/>
            <person name="Hamaji T."/>
            <person name="Toyoda A."/>
            <person name="Fujiyama A."/>
            <person name="Neme R."/>
            <person name="Noguchi H."/>
            <person name="Minakuchi Y."/>
            <person name="Suzuki M."/>
            <person name="Kawai-Toyooka H."/>
            <person name="Smith D.R."/>
            <person name="Sparks H."/>
            <person name="Anderson J."/>
            <person name="Bakaric R."/>
            <person name="Luria V."/>
            <person name="Karger A."/>
            <person name="Kirschner M.W."/>
            <person name="Durand P.M."/>
            <person name="Michod R.E."/>
            <person name="Nozaki H."/>
            <person name="Olson B.J."/>
        </authorList>
    </citation>
    <scope>NUCLEOTIDE SEQUENCE [LARGE SCALE GENOMIC DNA]</scope>
    <source>
        <strain evidence="3">NIES-2863</strain>
    </source>
</reference>
<feature type="transmembrane region" description="Helical" evidence="1">
    <location>
        <begin position="127"/>
        <end position="145"/>
    </location>
</feature>
<organism evidence="2 3">
    <name type="scientific">Gonium pectorale</name>
    <name type="common">Green alga</name>
    <dbReference type="NCBI Taxonomy" id="33097"/>
    <lineage>
        <taxon>Eukaryota</taxon>
        <taxon>Viridiplantae</taxon>
        <taxon>Chlorophyta</taxon>
        <taxon>core chlorophytes</taxon>
        <taxon>Chlorophyceae</taxon>
        <taxon>CS clade</taxon>
        <taxon>Chlamydomonadales</taxon>
        <taxon>Volvocaceae</taxon>
        <taxon>Gonium</taxon>
    </lineage>
</organism>
<keyword evidence="1" id="KW-0812">Transmembrane</keyword>
<feature type="transmembrane region" description="Helical" evidence="1">
    <location>
        <begin position="45"/>
        <end position="65"/>
    </location>
</feature>
<feature type="transmembrane region" description="Helical" evidence="1">
    <location>
        <begin position="85"/>
        <end position="105"/>
    </location>
</feature>
<sequence>MMKSSTRAAALPRRQAFGVQPVRSTGLRASRPVVSAKASGSDSDVGTVGLAAIALGLPANAIMLWSEWTLKTTGSGLPPGPGGALGAAEGVSYLLVLGIIGWSIYTKATTGSGLPAGPSGLLGAVEGVSYLSLLAGIIVFALKYLS</sequence>
<accession>A0A150GZG8</accession>
<name>A0A150GZG8_GONPE</name>
<comment type="caution">
    <text evidence="2">The sequence shown here is derived from an EMBL/GenBank/DDBJ whole genome shotgun (WGS) entry which is preliminary data.</text>
</comment>
<keyword evidence="3" id="KW-1185">Reference proteome</keyword>
<keyword evidence="1" id="KW-0472">Membrane</keyword>
<dbReference type="PANTHER" id="PTHR37231:SF2">
    <property type="entry name" value="EXPRESSED PROTEIN"/>
    <property type="match status" value="1"/>
</dbReference>